<evidence type="ECO:0000256" key="1">
    <source>
        <dbReference type="ARBA" id="ARBA00000032"/>
    </source>
</evidence>
<dbReference type="InterPro" id="IPR033379">
    <property type="entry name" value="Acid_Pase_AS"/>
</dbReference>
<dbReference type="AlphaFoldDB" id="A0AA36GT84"/>
<evidence type="ECO:0000256" key="3">
    <source>
        <dbReference type="SAM" id="Phobius"/>
    </source>
</evidence>
<sequence length="420" mass="47916">MLVAGCFLLLASHFVSAASEESLDRTTKAWQAPLQANVSTLVYVQLAWRHGDRTPAASVPFCEESSWSEGLGELTRKGIVQTYHLGKWLRARYGSWLGEYFDRNEVYVRSSDYNRTLMSALANMAGLFPPSKPEMWDPILTWQPVPVHSVPRSADKELYEDINCPTAAAEFSTVWKSGVVSKLENDNQDLIDYLRKHAQMPNFQFYQLWMIYDNLFCMLQHNDTHKWPSWMNATLFDRLQKLYDASSRMKYHTEILRRLRGGPLLKDIIDRFIAKRNGMLGEKPKLYAYSAHDTTLAAMLSTLGIYPEDFPKYATAVLLELHKRDGEFVVEVYHKNMTDKDEVYRYEIPGCPHPCTLDALKTTVHKYLPVDWKSECGLDGPDAVTYMISTAVFACTTALLGGFLALDLRLCTSFVNDKLG</sequence>
<dbReference type="Proteomes" id="UP001176961">
    <property type="component" value="Unassembled WGS sequence"/>
</dbReference>
<dbReference type="PANTHER" id="PTHR11567:SF210">
    <property type="entry name" value="ACID PHOSPHATASE 5-RELATED"/>
    <property type="match status" value="1"/>
</dbReference>
<dbReference type="SUPFAM" id="SSF53254">
    <property type="entry name" value="Phosphoglycerate mutase-like"/>
    <property type="match status" value="1"/>
</dbReference>
<dbReference type="PROSITE" id="PS00778">
    <property type="entry name" value="HIS_ACID_PHOSPHAT_2"/>
    <property type="match status" value="1"/>
</dbReference>
<accession>A0AA36GT84</accession>
<comment type="catalytic activity">
    <reaction evidence="1">
        <text>a phosphate monoester + H2O = an alcohol + phosphate</text>
        <dbReference type="Rhea" id="RHEA:15017"/>
        <dbReference type="ChEBI" id="CHEBI:15377"/>
        <dbReference type="ChEBI" id="CHEBI:30879"/>
        <dbReference type="ChEBI" id="CHEBI:43474"/>
        <dbReference type="ChEBI" id="CHEBI:67140"/>
        <dbReference type="EC" id="3.1.3.2"/>
    </reaction>
</comment>
<keyword evidence="3" id="KW-0472">Membrane</keyword>
<comment type="caution">
    <text evidence="4">The sequence shown here is derived from an EMBL/GenBank/DDBJ whole genome shotgun (WGS) entry which is preliminary data.</text>
</comment>
<dbReference type="GO" id="GO:0003993">
    <property type="term" value="F:acid phosphatase activity"/>
    <property type="evidence" value="ECO:0007669"/>
    <property type="project" value="UniProtKB-EC"/>
</dbReference>
<evidence type="ECO:0000313" key="4">
    <source>
        <dbReference type="EMBL" id="CAJ0597731.1"/>
    </source>
</evidence>
<dbReference type="InterPro" id="IPR029033">
    <property type="entry name" value="His_PPase_superfam"/>
</dbReference>
<keyword evidence="3" id="KW-1133">Transmembrane helix</keyword>
<keyword evidence="3" id="KW-0812">Transmembrane</keyword>
<evidence type="ECO:0000256" key="2">
    <source>
        <dbReference type="ARBA" id="ARBA00005375"/>
    </source>
</evidence>
<comment type="similarity">
    <text evidence="2">Belongs to the histidine acid phosphatase family.</text>
</comment>
<feature type="transmembrane region" description="Helical" evidence="3">
    <location>
        <begin position="383"/>
        <end position="406"/>
    </location>
</feature>
<keyword evidence="5" id="KW-1185">Reference proteome</keyword>
<dbReference type="PANTHER" id="PTHR11567">
    <property type="entry name" value="ACID PHOSPHATASE-RELATED"/>
    <property type="match status" value="1"/>
</dbReference>
<evidence type="ECO:0000313" key="5">
    <source>
        <dbReference type="Proteomes" id="UP001176961"/>
    </source>
</evidence>
<dbReference type="CDD" id="cd07061">
    <property type="entry name" value="HP_HAP_like"/>
    <property type="match status" value="1"/>
</dbReference>
<organism evidence="4 5">
    <name type="scientific">Cylicocyclus nassatus</name>
    <name type="common">Nematode worm</name>
    <dbReference type="NCBI Taxonomy" id="53992"/>
    <lineage>
        <taxon>Eukaryota</taxon>
        <taxon>Metazoa</taxon>
        <taxon>Ecdysozoa</taxon>
        <taxon>Nematoda</taxon>
        <taxon>Chromadorea</taxon>
        <taxon>Rhabditida</taxon>
        <taxon>Rhabditina</taxon>
        <taxon>Rhabditomorpha</taxon>
        <taxon>Strongyloidea</taxon>
        <taxon>Strongylidae</taxon>
        <taxon>Cylicocyclus</taxon>
    </lineage>
</organism>
<evidence type="ECO:0008006" key="6">
    <source>
        <dbReference type="Google" id="ProtNLM"/>
    </source>
</evidence>
<dbReference type="Gene3D" id="3.40.50.1240">
    <property type="entry name" value="Phosphoglycerate mutase-like"/>
    <property type="match status" value="1"/>
</dbReference>
<proteinExistence type="inferred from homology"/>
<dbReference type="Pfam" id="PF00328">
    <property type="entry name" value="His_Phos_2"/>
    <property type="match status" value="1"/>
</dbReference>
<gene>
    <name evidence="4" type="ORF">CYNAS_LOCUS9714</name>
</gene>
<dbReference type="InterPro" id="IPR000560">
    <property type="entry name" value="His_Pase_clade-2"/>
</dbReference>
<reference evidence="4" key="1">
    <citation type="submission" date="2023-07" db="EMBL/GenBank/DDBJ databases">
        <authorList>
            <consortium name="CYATHOMIX"/>
        </authorList>
    </citation>
    <scope>NUCLEOTIDE SEQUENCE</scope>
    <source>
        <strain evidence="4">N/A</strain>
    </source>
</reference>
<dbReference type="InterPro" id="IPR050645">
    <property type="entry name" value="Histidine_acid_phosphatase"/>
</dbReference>
<dbReference type="EMBL" id="CATQJL010000223">
    <property type="protein sequence ID" value="CAJ0597731.1"/>
    <property type="molecule type" value="Genomic_DNA"/>
</dbReference>
<name>A0AA36GT84_CYLNA</name>
<protein>
    <recommendedName>
        <fullName evidence="6">Acid phosphatase</fullName>
    </recommendedName>
</protein>